<dbReference type="PANTHER" id="PTHR33529:SF6">
    <property type="entry name" value="YJGP_YJGQ FAMILY PERMEASE"/>
    <property type="match status" value="1"/>
</dbReference>
<feature type="transmembrane region" description="Helical" evidence="6">
    <location>
        <begin position="338"/>
        <end position="357"/>
    </location>
</feature>
<protein>
    <submittedName>
        <fullName evidence="7">Putative permease YjgP/YjgQ family protein</fullName>
    </submittedName>
</protein>
<evidence type="ECO:0000256" key="3">
    <source>
        <dbReference type="ARBA" id="ARBA00022692"/>
    </source>
</evidence>
<feature type="transmembrane region" description="Helical" evidence="6">
    <location>
        <begin position="12"/>
        <end position="33"/>
    </location>
</feature>
<feature type="transmembrane region" description="Helical" evidence="6">
    <location>
        <begin position="311"/>
        <end position="331"/>
    </location>
</feature>
<feature type="transmembrane region" description="Helical" evidence="6">
    <location>
        <begin position="280"/>
        <end position="299"/>
    </location>
</feature>
<evidence type="ECO:0000256" key="6">
    <source>
        <dbReference type="SAM" id="Phobius"/>
    </source>
</evidence>
<dbReference type="KEGG" id="vgo:GJW-30_1_03509"/>
<reference evidence="7 8" key="1">
    <citation type="submission" date="2015-08" db="EMBL/GenBank/DDBJ databases">
        <title>Investigation of the bacterial diversity of lava forest soil.</title>
        <authorList>
            <person name="Lee J.S."/>
        </authorList>
    </citation>
    <scope>NUCLEOTIDE SEQUENCE [LARGE SCALE GENOMIC DNA]</scope>
    <source>
        <strain evidence="7 8">GJW-30</strain>
    </source>
</reference>
<dbReference type="PANTHER" id="PTHR33529">
    <property type="entry name" value="SLR0882 PROTEIN-RELATED"/>
    <property type="match status" value="1"/>
</dbReference>
<keyword evidence="8" id="KW-1185">Reference proteome</keyword>
<dbReference type="RefSeq" id="WP_096357610.1">
    <property type="nucleotide sequence ID" value="NZ_AP014946.1"/>
</dbReference>
<accession>A0A0S3PYF0</accession>
<feature type="transmembrane region" description="Helical" evidence="6">
    <location>
        <begin position="45"/>
        <end position="75"/>
    </location>
</feature>
<feature type="transmembrane region" description="Helical" evidence="6">
    <location>
        <begin position="99"/>
        <end position="122"/>
    </location>
</feature>
<dbReference type="OrthoDB" id="8477889at2"/>
<evidence type="ECO:0000256" key="2">
    <source>
        <dbReference type="ARBA" id="ARBA00022475"/>
    </source>
</evidence>
<organism evidence="7 8">
    <name type="scientific">Variibacter gotjawalensis</name>
    <dbReference type="NCBI Taxonomy" id="1333996"/>
    <lineage>
        <taxon>Bacteria</taxon>
        <taxon>Pseudomonadati</taxon>
        <taxon>Pseudomonadota</taxon>
        <taxon>Alphaproteobacteria</taxon>
        <taxon>Hyphomicrobiales</taxon>
        <taxon>Nitrobacteraceae</taxon>
        <taxon>Variibacter</taxon>
    </lineage>
</organism>
<proteinExistence type="predicted"/>
<dbReference type="InterPro" id="IPR005495">
    <property type="entry name" value="LptG/LptF_permease"/>
</dbReference>
<comment type="subcellular location">
    <subcellularLocation>
        <location evidence="1">Cell membrane</location>
        <topology evidence="1">Multi-pass membrane protein</topology>
    </subcellularLocation>
</comment>
<dbReference type="Proteomes" id="UP000236884">
    <property type="component" value="Chromosome"/>
</dbReference>
<dbReference type="GO" id="GO:0055085">
    <property type="term" value="P:transmembrane transport"/>
    <property type="evidence" value="ECO:0007669"/>
    <property type="project" value="InterPro"/>
</dbReference>
<sequence>MGSIDRYVVRTTFGAFVMVLASLTSVIWVTQALRDIDIVTNQKQAVITFIGLTLLLIPALVVIIAPLALVVATAYTLNKLNTDSEIVVMNAAGLSPWRIFYPFFIVAMIASVLVLILGAYVAPKSLRELRAVFAKVRADVVSNIIQPGRFTSVDGNRLTFHVRERRATGELVGIFIDDRRDPNERGTFLAERGQILDGENGTFLVLENGSAQRLQAKSQDPSIIVYDRYAFDLSAFASSEVASVLGAPERYLWELAWPDPNDHLVKNNPRRLNSEFHDRLLAPLFPIAFCIISFAILGAPRTSRQSRASSMALAILAVLGTRLACFAILVASGRSPSLAYLSYVLIAVICVGGLIMISRGTIVEMPASVGQFFSNLQARFMRSNEHATGGATA</sequence>
<evidence type="ECO:0000256" key="4">
    <source>
        <dbReference type="ARBA" id="ARBA00022989"/>
    </source>
</evidence>
<dbReference type="GO" id="GO:0043190">
    <property type="term" value="C:ATP-binding cassette (ABC) transporter complex"/>
    <property type="evidence" value="ECO:0007669"/>
    <property type="project" value="InterPro"/>
</dbReference>
<dbReference type="NCBIfam" id="TIGR04407">
    <property type="entry name" value="LptF_YjgP"/>
    <property type="match status" value="1"/>
</dbReference>
<evidence type="ECO:0000313" key="7">
    <source>
        <dbReference type="EMBL" id="BAT60959.1"/>
    </source>
</evidence>
<keyword evidence="3 6" id="KW-0812">Transmembrane</keyword>
<name>A0A0S3PYF0_9BRAD</name>
<dbReference type="Pfam" id="PF03739">
    <property type="entry name" value="LptF_LptG"/>
    <property type="match status" value="1"/>
</dbReference>
<dbReference type="AlphaFoldDB" id="A0A0S3PYF0"/>
<dbReference type="EMBL" id="AP014946">
    <property type="protein sequence ID" value="BAT60959.1"/>
    <property type="molecule type" value="Genomic_DNA"/>
</dbReference>
<dbReference type="GO" id="GO:0015920">
    <property type="term" value="P:lipopolysaccharide transport"/>
    <property type="evidence" value="ECO:0007669"/>
    <property type="project" value="TreeGrafter"/>
</dbReference>
<keyword evidence="5 6" id="KW-0472">Membrane</keyword>
<evidence type="ECO:0000256" key="1">
    <source>
        <dbReference type="ARBA" id="ARBA00004651"/>
    </source>
</evidence>
<evidence type="ECO:0000313" key="8">
    <source>
        <dbReference type="Proteomes" id="UP000236884"/>
    </source>
</evidence>
<evidence type="ECO:0000256" key="5">
    <source>
        <dbReference type="ARBA" id="ARBA00023136"/>
    </source>
</evidence>
<keyword evidence="2" id="KW-1003">Cell membrane</keyword>
<gene>
    <name evidence="7" type="ORF">GJW-30_1_03509</name>
</gene>
<dbReference type="InterPro" id="IPR030922">
    <property type="entry name" value="LptF"/>
</dbReference>
<keyword evidence="4 6" id="KW-1133">Transmembrane helix</keyword>